<reference evidence="3 4" key="1">
    <citation type="journal article" date="2019" name="Sci. Rep.">
        <title>Comparative genomics of chytrid fungi reveal insights into the obligate biotrophic and pathogenic lifestyle of Synchytrium endobioticum.</title>
        <authorList>
            <person name="van de Vossenberg B.T.L.H."/>
            <person name="Warris S."/>
            <person name="Nguyen H.D.T."/>
            <person name="van Gent-Pelzer M.P.E."/>
            <person name="Joly D.L."/>
            <person name="van de Geest H.C."/>
            <person name="Bonants P.J.M."/>
            <person name="Smith D.S."/>
            <person name="Levesque C.A."/>
            <person name="van der Lee T.A.J."/>
        </authorList>
    </citation>
    <scope>NUCLEOTIDE SEQUENCE [LARGE SCALE GENOMIC DNA]</scope>
    <source>
        <strain evidence="1 4">LEV6574</strain>
        <strain evidence="2 3">MB42</strain>
    </source>
</reference>
<evidence type="ECO:0000313" key="3">
    <source>
        <dbReference type="Proteomes" id="UP000317494"/>
    </source>
</evidence>
<dbReference type="EMBL" id="QEAN01000273">
    <property type="protein sequence ID" value="TPX41384.1"/>
    <property type="molecule type" value="Genomic_DNA"/>
</dbReference>
<gene>
    <name evidence="1" type="ORF">SeLEV6574_g07091</name>
    <name evidence="2" type="ORF">SeMB42_g05597</name>
</gene>
<dbReference type="VEuPathDB" id="FungiDB:SeMB42_g05597"/>
<organism evidence="2 3">
    <name type="scientific">Synchytrium endobioticum</name>
    <dbReference type="NCBI Taxonomy" id="286115"/>
    <lineage>
        <taxon>Eukaryota</taxon>
        <taxon>Fungi</taxon>
        <taxon>Fungi incertae sedis</taxon>
        <taxon>Chytridiomycota</taxon>
        <taxon>Chytridiomycota incertae sedis</taxon>
        <taxon>Chytridiomycetes</taxon>
        <taxon>Synchytriales</taxon>
        <taxon>Synchytriaceae</taxon>
        <taxon>Synchytrium</taxon>
    </lineage>
</organism>
<dbReference type="Proteomes" id="UP000317494">
    <property type="component" value="Unassembled WGS sequence"/>
</dbReference>
<proteinExistence type="predicted"/>
<evidence type="ECO:0000313" key="2">
    <source>
        <dbReference type="EMBL" id="TPX41384.1"/>
    </source>
</evidence>
<keyword evidence="3" id="KW-1185">Reference proteome</keyword>
<dbReference type="Proteomes" id="UP000320475">
    <property type="component" value="Unassembled WGS sequence"/>
</dbReference>
<dbReference type="AlphaFoldDB" id="A0A507CQH4"/>
<dbReference type="EMBL" id="QEAM01000460">
    <property type="protein sequence ID" value="TPX39622.1"/>
    <property type="molecule type" value="Genomic_DNA"/>
</dbReference>
<accession>A0A507CQH4</accession>
<comment type="caution">
    <text evidence="2">The sequence shown here is derived from an EMBL/GenBank/DDBJ whole genome shotgun (WGS) entry which is preliminary data.</text>
</comment>
<name>A0A507CQH4_9FUNG</name>
<sequence>MTPSASGRETAPLLAAFAAMTSEMDQLSEITQLLKTQTQHQNREVDSTFSRADAFAQEAKSLKANVTVLEKDFSAMHESYVQLRTDLTLMTGSVAHGEIRQPL</sequence>
<evidence type="ECO:0000313" key="4">
    <source>
        <dbReference type="Proteomes" id="UP000320475"/>
    </source>
</evidence>
<evidence type="ECO:0000313" key="1">
    <source>
        <dbReference type="EMBL" id="TPX39622.1"/>
    </source>
</evidence>
<protein>
    <submittedName>
        <fullName evidence="2">Uncharacterized protein</fullName>
    </submittedName>
</protein>